<evidence type="ECO:0000256" key="3">
    <source>
        <dbReference type="ARBA" id="ARBA00022989"/>
    </source>
</evidence>
<dbReference type="OrthoDB" id="4688552at2"/>
<evidence type="ECO:0000256" key="4">
    <source>
        <dbReference type="ARBA" id="ARBA00023002"/>
    </source>
</evidence>
<feature type="transmembrane region" description="Helical" evidence="6">
    <location>
        <begin position="12"/>
        <end position="30"/>
    </location>
</feature>
<keyword evidence="5 6" id="KW-0472">Membrane</keyword>
<evidence type="ECO:0000259" key="7">
    <source>
        <dbReference type="Pfam" id="PF02544"/>
    </source>
</evidence>
<reference evidence="8 9" key="1">
    <citation type="submission" date="2018-07" db="EMBL/GenBank/DDBJ databases">
        <title>Chitinophaga K2CV101002-2 sp. nov., isolated from a monsoon evergreen broad-leaved forest soil.</title>
        <authorList>
            <person name="Lv Y."/>
        </authorList>
    </citation>
    <scope>NUCLEOTIDE SEQUENCE [LARGE SCALE GENOMIC DNA]</scope>
    <source>
        <strain evidence="8 9">GDMCC 1.1288</strain>
    </source>
</reference>
<keyword evidence="4" id="KW-0560">Oxidoreductase</keyword>
<dbReference type="RefSeq" id="WP_116978423.1">
    <property type="nucleotide sequence ID" value="NZ_QPMM01000014.1"/>
</dbReference>
<dbReference type="Pfam" id="PF02544">
    <property type="entry name" value="Steroid_dh"/>
    <property type="match status" value="1"/>
</dbReference>
<evidence type="ECO:0000256" key="5">
    <source>
        <dbReference type="ARBA" id="ARBA00023136"/>
    </source>
</evidence>
<dbReference type="InterPro" id="IPR016636">
    <property type="entry name" value="3-oxo-5-alpha-steroid_4-DH"/>
</dbReference>
<dbReference type="GO" id="GO:0016020">
    <property type="term" value="C:membrane"/>
    <property type="evidence" value="ECO:0007669"/>
    <property type="project" value="UniProtKB-SubCell"/>
</dbReference>
<evidence type="ECO:0000256" key="1">
    <source>
        <dbReference type="ARBA" id="ARBA00004141"/>
    </source>
</evidence>
<dbReference type="GO" id="GO:0003865">
    <property type="term" value="F:3-oxo-5-alpha-steroid 4-dehydrogenase activity"/>
    <property type="evidence" value="ECO:0007669"/>
    <property type="project" value="InterPro"/>
</dbReference>
<dbReference type="PANTHER" id="PTHR10556:SF35">
    <property type="entry name" value="3-OXO-5-ALPHA-STEROID 4-DEHYDROGENASE FAMILY PROTEIN"/>
    <property type="match status" value="1"/>
</dbReference>
<dbReference type="Proteomes" id="UP000260644">
    <property type="component" value="Unassembled WGS sequence"/>
</dbReference>
<dbReference type="EMBL" id="QPMM01000014">
    <property type="protein sequence ID" value="RFS19370.1"/>
    <property type="molecule type" value="Genomic_DNA"/>
</dbReference>
<organism evidence="8 9">
    <name type="scientific">Chitinophaga silvatica</name>
    <dbReference type="NCBI Taxonomy" id="2282649"/>
    <lineage>
        <taxon>Bacteria</taxon>
        <taxon>Pseudomonadati</taxon>
        <taxon>Bacteroidota</taxon>
        <taxon>Chitinophagia</taxon>
        <taxon>Chitinophagales</taxon>
        <taxon>Chitinophagaceae</taxon>
        <taxon>Chitinophaga</taxon>
    </lineage>
</organism>
<keyword evidence="9" id="KW-1185">Reference proteome</keyword>
<feature type="transmembrane region" description="Helical" evidence="6">
    <location>
        <begin position="51"/>
        <end position="68"/>
    </location>
</feature>
<sequence length="255" mass="29920">MISAISLQQYQTFIWCWIVIGILTGIYLLRKEAPYGRYSNKNWGPMMSNRYGWLFMEATVLFAFLYWIPFSTFQWKSVSGIMIAFFMLHYIHRSFIYPFMIRTNGKKMPVIILLSAMLFNTVNGSLLGIWFGKFADYPENWCYSPAFIIGSIFFLGGLLINWKSDYQLIRLRGKHETGYKIPVKGLFNYISSPNLSGEILEWIGYAILTWSLPAFAFAVWTCANLIPRAIANQRWYQQQFSDYPVERKVLIPFIW</sequence>
<feature type="transmembrane region" description="Helical" evidence="6">
    <location>
        <begin position="143"/>
        <end position="162"/>
    </location>
</feature>
<comment type="caution">
    <text evidence="8">The sequence shown here is derived from an EMBL/GenBank/DDBJ whole genome shotgun (WGS) entry which is preliminary data.</text>
</comment>
<dbReference type="PANTHER" id="PTHR10556">
    <property type="entry name" value="3-OXO-5-ALPHA-STEROID 4-DEHYDROGENASE"/>
    <property type="match status" value="1"/>
</dbReference>
<accession>A0A3E1Y3U0</accession>
<dbReference type="PROSITE" id="PS50244">
    <property type="entry name" value="S5A_REDUCTASE"/>
    <property type="match status" value="1"/>
</dbReference>
<protein>
    <submittedName>
        <fullName evidence="8">DUF1295 domain-containing protein</fullName>
    </submittedName>
</protein>
<gene>
    <name evidence="8" type="ORF">DVR12_24385</name>
</gene>
<name>A0A3E1Y3U0_9BACT</name>
<evidence type="ECO:0000256" key="6">
    <source>
        <dbReference type="SAM" id="Phobius"/>
    </source>
</evidence>
<comment type="subcellular location">
    <subcellularLocation>
        <location evidence="1">Membrane</location>
        <topology evidence="1">Multi-pass membrane protein</topology>
    </subcellularLocation>
</comment>
<evidence type="ECO:0000313" key="9">
    <source>
        <dbReference type="Proteomes" id="UP000260644"/>
    </source>
</evidence>
<dbReference type="GO" id="GO:0008202">
    <property type="term" value="P:steroid metabolic process"/>
    <property type="evidence" value="ECO:0007669"/>
    <property type="project" value="InterPro"/>
</dbReference>
<keyword evidence="2 6" id="KW-0812">Transmembrane</keyword>
<evidence type="ECO:0000256" key="2">
    <source>
        <dbReference type="ARBA" id="ARBA00022692"/>
    </source>
</evidence>
<dbReference type="PIRSF" id="PIRSF015596">
    <property type="entry name" value="5_alpha-SR2"/>
    <property type="match status" value="1"/>
</dbReference>
<proteinExistence type="predicted"/>
<feature type="transmembrane region" description="Helical" evidence="6">
    <location>
        <begin position="111"/>
        <end position="131"/>
    </location>
</feature>
<feature type="domain" description="3-oxo-5-alpha-steroid 4-dehydrogenase C-terminal" evidence="7">
    <location>
        <begin position="106"/>
        <end position="255"/>
    </location>
</feature>
<dbReference type="FunFam" id="1.20.120.1630:FF:000002">
    <property type="entry name" value="Steroid 5 alpha-reductase 1"/>
    <property type="match status" value="1"/>
</dbReference>
<dbReference type="InterPro" id="IPR039357">
    <property type="entry name" value="SRD5A/TECR"/>
</dbReference>
<dbReference type="InterPro" id="IPR001104">
    <property type="entry name" value="3-oxo-5_a-steroid_4-DH_C"/>
</dbReference>
<feature type="transmembrane region" description="Helical" evidence="6">
    <location>
        <begin position="74"/>
        <end position="91"/>
    </location>
</feature>
<evidence type="ECO:0000313" key="8">
    <source>
        <dbReference type="EMBL" id="RFS19370.1"/>
    </source>
</evidence>
<dbReference type="Gene3D" id="1.20.120.1630">
    <property type="match status" value="1"/>
</dbReference>
<dbReference type="AlphaFoldDB" id="A0A3E1Y3U0"/>
<keyword evidence="3 6" id="KW-1133">Transmembrane helix</keyword>